<comment type="similarity">
    <text evidence="1">Belongs to the ABC transporter superfamily.</text>
</comment>
<dbReference type="InterPro" id="IPR007492">
    <property type="entry name" value="LytTR_DNA-bd_dom"/>
</dbReference>
<feature type="domain" description="HTH LytTR-type" evidence="6">
    <location>
        <begin position="225"/>
        <end position="331"/>
    </location>
</feature>
<dbReference type="PANTHER" id="PTHR42711:SF5">
    <property type="entry name" value="ABC TRANSPORTER ATP-BINDING PROTEIN NATA"/>
    <property type="match status" value="1"/>
</dbReference>
<feature type="domain" description="ABC transporter" evidence="5">
    <location>
        <begin position="1"/>
        <end position="224"/>
    </location>
</feature>
<accession>A0A2T4U1P2</accession>
<evidence type="ECO:0000256" key="3">
    <source>
        <dbReference type="ARBA" id="ARBA00022741"/>
    </source>
</evidence>
<evidence type="ECO:0000256" key="1">
    <source>
        <dbReference type="ARBA" id="ARBA00005417"/>
    </source>
</evidence>
<keyword evidence="2" id="KW-0813">Transport</keyword>
<dbReference type="PROSITE" id="PS50893">
    <property type="entry name" value="ABC_TRANSPORTER_2"/>
    <property type="match status" value="1"/>
</dbReference>
<dbReference type="InterPro" id="IPR012046">
    <property type="entry name" value="LytTR_ABC"/>
</dbReference>
<proteinExistence type="inferred from homology"/>
<dbReference type="GO" id="GO:0005524">
    <property type="term" value="F:ATP binding"/>
    <property type="evidence" value="ECO:0007669"/>
    <property type="project" value="UniProtKB-KW"/>
</dbReference>
<dbReference type="SMART" id="SM00850">
    <property type="entry name" value="LytTR"/>
    <property type="match status" value="1"/>
</dbReference>
<keyword evidence="3" id="KW-0547">Nucleotide-binding</keyword>
<dbReference type="Gene3D" id="3.40.50.300">
    <property type="entry name" value="P-loop containing nucleotide triphosphate hydrolases"/>
    <property type="match status" value="1"/>
</dbReference>
<dbReference type="RefSeq" id="WP_107586435.1">
    <property type="nucleotide sequence ID" value="NZ_PZJJ01000064.1"/>
</dbReference>
<keyword evidence="8" id="KW-1185">Reference proteome</keyword>
<comment type="caution">
    <text evidence="7">The sequence shown here is derived from an EMBL/GenBank/DDBJ whole genome shotgun (WGS) entry which is preliminary data.</text>
</comment>
<dbReference type="SUPFAM" id="SSF52540">
    <property type="entry name" value="P-loop containing nucleoside triphosphate hydrolases"/>
    <property type="match status" value="1"/>
</dbReference>
<protein>
    <submittedName>
        <fullName evidence="7">ABC transporter ATP-binding protein</fullName>
    </submittedName>
</protein>
<dbReference type="AlphaFoldDB" id="A0A2T4U1P2"/>
<evidence type="ECO:0000256" key="2">
    <source>
        <dbReference type="ARBA" id="ARBA00022448"/>
    </source>
</evidence>
<evidence type="ECO:0000313" key="8">
    <source>
        <dbReference type="Proteomes" id="UP000240509"/>
    </source>
</evidence>
<dbReference type="Gene3D" id="2.40.50.1020">
    <property type="entry name" value="LytTr DNA-binding domain"/>
    <property type="match status" value="1"/>
</dbReference>
<reference evidence="7 8" key="1">
    <citation type="submission" date="2018-03" db="EMBL/GenBank/DDBJ databases">
        <title>Alkalicoccus saliphilus sp. nov., isolated from a mineral pool.</title>
        <authorList>
            <person name="Zhao B."/>
        </authorList>
    </citation>
    <scope>NUCLEOTIDE SEQUENCE [LARGE SCALE GENOMIC DNA]</scope>
    <source>
        <strain evidence="7 8">6AG</strain>
    </source>
</reference>
<dbReference type="GO" id="GO:0016887">
    <property type="term" value="F:ATP hydrolysis activity"/>
    <property type="evidence" value="ECO:0007669"/>
    <property type="project" value="InterPro"/>
</dbReference>
<dbReference type="EMBL" id="PZJJ01000064">
    <property type="protein sequence ID" value="PTL37316.1"/>
    <property type="molecule type" value="Genomic_DNA"/>
</dbReference>
<dbReference type="PROSITE" id="PS50930">
    <property type="entry name" value="HTH_LYTTR"/>
    <property type="match status" value="1"/>
</dbReference>
<dbReference type="InterPro" id="IPR050763">
    <property type="entry name" value="ABC_transporter_ATP-binding"/>
</dbReference>
<dbReference type="InterPro" id="IPR027417">
    <property type="entry name" value="P-loop_NTPase"/>
</dbReference>
<dbReference type="Pfam" id="PF04397">
    <property type="entry name" value="LytTR"/>
    <property type="match status" value="1"/>
</dbReference>
<dbReference type="Pfam" id="PF00005">
    <property type="entry name" value="ABC_tran"/>
    <property type="match status" value="1"/>
</dbReference>
<evidence type="ECO:0000256" key="4">
    <source>
        <dbReference type="ARBA" id="ARBA00022840"/>
    </source>
</evidence>
<name>A0A2T4U1P2_9BACI</name>
<dbReference type="PIRSF" id="PIRSF036612">
    <property type="entry name" value="ABC_ATP_LytTR"/>
    <property type="match status" value="1"/>
</dbReference>
<sequence>MSLYFKKISLQDSSIKLPEMNFYVLPGEITALYIDTEIQQGLLRVLEMRETPYTGSVFINTKELSKKEARKHIGYFQKEFGLYERLTVKEWLTFWRRIYRSPRSVAGASRQVQLESRLFTKISALSFSEKKRLQFCLLLFQQPDIIIMEEWDQNLDVESKKILLPLLHDLKNEGAAVLVLTANMESALTCADNVYQISSGKITKIHTEDKEPEPEDAAGLTFTKIPAKINEKIILFNPPEIDYIESREGKVLLYINNEEFPCSFTLMDLEKKLKNYGFFRCHRSYIVNLQKVREVITWTRNSFSLELDDAGKNTVPLSKSKMEELKEMLGLK</sequence>
<gene>
    <name evidence="7" type="ORF">C6Y45_17085</name>
</gene>
<evidence type="ECO:0000259" key="6">
    <source>
        <dbReference type="PROSITE" id="PS50930"/>
    </source>
</evidence>
<keyword evidence="4 7" id="KW-0067">ATP-binding</keyword>
<dbReference type="OrthoDB" id="9809318at2"/>
<dbReference type="Proteomes" id="UP000240509">
    <property type="component" value="Unassembled WGS sequence"/>
</dbReference>
<dbReference type="GO" id="GO:0003677">
    <property type="term" value="F:DNA binding"/>
    <property type="evidence" value="ECO:0007669"/>
    <property type="project" value="InterPro"/>
</dbReference>
<dbReference type="InterPro" id="IPR003439">
    <property type="entry name" value="ABC_transporter-like_ATP-bd"/>
</dbReference>
<dbReference type="PANTHER" id="PTHR42711">
    <property type="entry name" value="ABC TRANSPORTER ATP-BINDING PROTEIN"/>
    <property type="match status" value="1"/>
</dbReference>
<organism evidence="7 8">
    <name type="scientific">Alkalicoccus saliphilus</name>
    <dbReference type="NCBI Taxonomy" id="200989"/>
    <lineage>
        <taxon>Bacteria</taxon>
        <taxon>Bacillati</taxon>
        <taxon>Bacillota</taxon>
        <taxon>Bacilli</taxon>
        <taxon>Bacillales</taxon>
        <taxon>Bacillaceae</taxon>
        <taxon>Alkalicoccus</taxon>
    </lineage>
</organism>
<evidence type="ECO:0000313" key="7">
    <source>
        <dbReference type="EMBL" id="PTL37316.1"/>
    </source>
</evidence>
<evidence type="ECO:0000259" key="5">
    <source>
        <dbReference type="PROSITE" id="PS50893"/>
    </source>
</evidence>